<proteinExistence type="inferred from homology"/>
<dbReference type="GO" id="GO:0046514">
    <property type="term" value="P:ceramide catabolic process"/>
    <property type="evidence" value="ECO:0007669"/>
    <property type="project" value="TreeGrafter"/>
</dbReference>
<feature type="transmembrane region" description="Helical" evidence="9">
    <location>
        <begin position="193"/>
        <end position="215"/>
    </location>
</feature>
<evidence type="ECO:0000256" key="2">
    <source>
        <dbReference type="ARBA" id="ARBA00009780"/>
    </source>
</evidence>
<evidence type="ECO:0000256" key="3">
    <source>
        <dbReference type="ARBA" id="ARBA00022692"/>
    </source>
</evidence>
<keyword evidence="7" id="KW-0479">Metal-binding</keyword>
<evidence type="ECO:0000256" key="5">
    <source>
        <dbReference type="ARBA" id="ARBA00022989"/>
    </source>
</evidence>
<protein>
    <submittedName>
        <fullName evidence="10">Uncharacterized protein</fullName>
    </submittedName>
</protein>
<accession>A0AAD9W746</accession>
<dbReference type="Proteomes" id="UP001265746">
    <property type="component" value="Unassembled WGS sequence"/>
</dbReference>
<feature type="transmembrane region" description="Helical" evidence="9">
    <location>
        <begin position="111"/>
        <end position="133"/>
    </location>
</feature>
<feature type="binding site" evidence="8">
    <location>
        <position position="277"/>
    </location>
    <ligand>
        <name>Zn(2+)</name>
        <dbReference type="ChEBI" id="CHEBI:29105"/>
        <note>catalytic</note>
    </ligand>
</feature>
<evidence type="ECO:0000256" key="6">
    <source>
        <dbReference type="ARBA" id="ARBA00023136"/>
    </source>
</evidence>
<evidence type="ECO:0000256" key="9">
    <source>
        <dbReference type="SAM" id="Phobius"/>
    </source>
</evidence>
<dbReference type="PANTHER" id="PTHR46187:SF1">
    <property type="entry name" value="ALKALINE PHYTOCERAMIDASE"/>
    <property type="match status" value="1"/>
</dbReference>
<feature type="transmembrane region" description="Helical" evidence="9">
    <location>
        <begin position="227"/>
        <end position="247"/>
    </location>
</feature>
<keyword evidence="5 9" id="KW-1133">Transmembrane helix</keyword>
<dbReference type="PANTHER" id="PTHR46187">
    <property type="entry name" value="ALKALINE CERAMIDASE 3"/>
    <property type="match status" value="1"/>
</dbReference>
<dbReference type="GO" id="GO:0005789">
    <property type="term" value="C:endoplasmic reticulum membrane"/>
    <property type="evidence" value="ECO:0007669"/>
    <property type="project" value="TreeGrafter"/>
</dbReference>
<keyword evidence="11" id="KW-1185">Reference proteome</keyword>
<dbReference type="InterPro" id="IPR008901">
    <property type="entry name" value="ACER"/>
</dbReference>
<evidence type="ECO:0000313" key="11">
    <source>
        <dbReference type="Proteomes" id="UP001265746"/>
    </source>
</evidence>
<evidence type="ECO:0000313" key="10">
    <source>
        <dbReference type="EMBL" id="KAK2610298.1"/>
    </source>
</evidence>
<evidence type="ECO:0000256" key="7">
    <source>
        <dbReference type="PIRSR" id="PIRSR608901-1"/>
    </source>
</evidence>
<feature type="binding site" evidence="8">
    <location>
        <position position="273"/>
    </location>
    <ligand>
        <name>Zn(2+)</name>
        <dbReference type="ChEBI" id="CHEBI:29105"/>
        <note>catalytic</note>
    </ligand>
</feature>
<feature type="transmembrane region" description="Helical" evidence="9">
    <location>
        <begin position="170"/>
        <end position="187"/>
    </location>
</feature>
<dbReference type="InterPro" id="IPR046670">
    <property type="entry name" value="DUF6540"/>
</dbReference>
<evidence type="ECO:0000256" key="4">
    <source>
        <dbReference type="ARBA" id="ARBA00022801"/>
    </source>
</evidence>
<gene>
    <name evidence="10" type="ORF">N8I77_003744</name>
</gene>
<dbReference type="GO" id="GO:0016811">
    <property type="term" value="F:hydrolase activity, acting on carbon-nitrogen (but not peptide) bonds, in linear amides"/>
    <property type="evidence" value="ECO:0007669"/>
    <property type="project" value="InterPro"/>
</dbReference>
<keyword evidence="3 9" id="KW-0812">Transmembrane</keyword>
<dbReference type="GO" id="GO:0046513">
    <property type="term" value="P:ceramide biosynthetic process"/>
    <property type="evidence" value="ECO:0007669"/>
    <property type="project" value="TreeGrafter"/>
</dbReference>
<feature type="binding site" evidence="7">
    <location>
        <position position="84"/>
    </location>
    <ligand>
        <name>Ca(2+)</name>
        <dbReference type="ChEBI" id="CHEBI:29108"/>
    </ligand>
</feature>
<feature type="transmembrane region" description="Helical" evidence="9">
    <location>
        <begin position="145"/>
        <end position="163"/>
    </location>
</feature>
<sequence>MRSLPCFGSLLILHRLGLFPRLPKNFVFLKPSKNRSRCTQLHNMPHHNRVYHGDPLAATGFWGTPSSSANFCEEDYAVTKYIAEFINTLSNLAYVYYALKSPCRAGQMGRYFGMDALAISLFFVGALSFIYHATLHPETQFLDEMSMFMLGSALLQPLYTTGFKPTAQKAITIILVSTVVGISAIYYQKKHILIHLVAFAMMENLIWPRLLYLIYFRERSAVVRSRLARQFWTAVGTMVLAIVVWLIDLELCYPLRDIRGAIGLPWAFLFELHGWWHVFTAMAASRFITLKSTADSILTAPALDFQIIDIFLLCYLPSPLFNAHWALFVPYQAGAHRGTVLNVRGDPLHGFVHEFERGYVPSEDPEKPPAMLKLGTIAEQLIKTESTAPDGKDATAYNQLERLALSIDAPGRSLGHGASRNGRVRVEIRDCQWWIRQLVSSMIEKDMVTSEAQQVLDEAPKH</sequence>
<keyword evidence="8" id="KW-0862">Zinc</keyword>
<organism evidence="10 11">
    <name type="scientific">Phomopsis amygdali</name>
    <name type="common">Fusicoccum amygdali</name>
    <dbReference type="NCBI Taxonomy" id="1214568"/>
    <lineage>
        <taxon>Eukaryota</taxon>
        <taxon>Fungi</taxon>
        <taxon>Dikarya</taxon>
        <taxon>Ascomycota</taxon>
        <taxon>Pezizomycotina</taxon>
        <taxon>Sordariomycetes</taxon>
        <taxon>Sordariomycetidae</taxon>
        <taxon>Diaporthales</taxon>
        <taxon>Diaporthaceae</taxon>
        <taxon>Diaporthe</taxon>
    </lineage>
</organism>
<evidence type="ECO:0000256" key="1">
    <source>
        <dbReference type="ARBA" id="ARBA00004141"/>
    </source>
</evidence>
<keyword evidence="6 9" id="KW-0472">Membrane</keyword>
<comment type="subcellular location">
    <subcellularLocation>
        <location evidence="1">Membrane</location>
        <topology evidence="1">Multi-pass membrane protein</topology>
    </subcellularLocation>
</comment>
<comment type="caution">
    <text evidence="10">The sequence shown here is derived from an EMBL/GenBank/DDBJ whole genome shotgun (WGS) entry which is preliminary data.</text>
</comment>
<reference evidence="10" key="1">
    <citation type="submission" date="2023-06" db="EMBL/GenBank/DDBJ databases">
        <authorList>
            <person name="Noh H."/>
        </authorList>
    </citation>
    <scope>NUCLEOTIDE SEQUENCE</scope>
    <source>
        <strain evidence="10">DUCC20226</strain>
    </source>
</reference>
<dbReference type="Pfam" id="PF20174">
    <property type="entry name" value="DUF6540"/>
    <property type="match status" value="1"/>
</dbReference>
<dbReference type="AlphaFoldDB" id="A0AAD9W746"/>
<feature type="binding site" evidence="7">
    <location>
        <position position="73"/>
    </location>
    <ligand>
        <name>Ca(2+)</name>
        <dbReference type="ChEBI" id="CHEBI:29108"/>
    </ligand>
</feature>
<feature type="binding site" evidence="8">
    <location>
        <position position="132"/>
    </location>
    <ligand>
        <name>Zn(2+)</name>
        <dbReference type="ChEBI" id="CHEBI:29105"/>
        <note>catalytic</note>
    </ligand>
</feature>
<evidence type="ECO:0000256" key="8">
    <source>
        <dbReference type="PIRSR" id="PIRSR608901-2"/>
    </source>
</evidence>
<dbReference type="EMBL" id="JAUJFL010000002">
    <property type="protein sequence ID" value="KAK2610298.1"/>
    <property type="molecule type" value="Genomic_DNA"/>
</dbReference>
<dbReference type="GO" id="GO:0046872">
    <property type="term" value="F:metal ion binding"/>
    <property type="evidence" value="ECO:0007669"/>
    <property type="project" value="UniProtKB-KW"/>
</dbReference>
<keyword evidence="4" id="KW-0378">Hydrolase</keyword>
<dbReference type="Pfam" id="PF05875">
    <property type="entry name" value="Ceramidase"/>
    <property type="match status" value="1"/>
</dbReference>
<comment type="similarity">
    <text evidence="2">Belongs to the alkaline ceramidase family.</text>
</comment>
<comment type="cofactor">
    <cofactor evidence="8">
        <name>Zn(2+)</name>
        <dbReference type="ChEBI" id="CHEBI:29105"/>
    </cofactor>
</comment>
<keyword evidence="7" id="KW-0106">Calcium</keyword>
<name>A0AAD9W746_PHOAM</name>